<keyword evidence="2" id="KW-1185">Reference proteome</keyword>
<organism evidence="1 2">
    <name type="scientific">Niabella ginsenosidivorans</name>
    <dbReference type="NCBI Taxonomy" id="1176587"/>
    <lineage>
        <taxon>Bacteria</taxon>
        <taxon>Pseudomonadati</taxon>
        <taxon>Bacteroidota</taxon>
        <taxon>Chitinophagia</taxon>
        <taxon>Chitinophagales</taxon>
        <taxon>Chitinophagaceae</taxon>
        <taxon>Niabella</taxon>
    </lineage>
</organism>
<sequence>MLGSCGLNQKKAVDYNNSLVKIQQEAGLTIVNAENQINTAITGGDSAKAGRLMRETANFVRNAQKKLDSVKYEGEDFGMKAALAETLAFMNQVYAKDYQQWLRLQFAANPNPADLQKAQALMAGDHEKGTDLDKKFLSAQEQFAKNHNIRLIRQNLLK</sequence>
<evidence type="ECO:0000313" key="1">
    <source>
        <dbReference type="EMBL" id="ANH82596.1"/>
    </source>
</evidence>
<dbReference type="Proteomes" id="UP000077667">
    <property type="component" value="Chromosome"/>
</dbReference>
<dbReference type="EMBL" id="CP015772">
    <property type="protein sequence ID" value="ANH82596.1"/>
    <property type="molecule type" value="Genomic_DNA"/>
</dbReference>
<gene>
    <name evidence="1" type="ORF">A8C56_17890</name>
</gene>
<dbReference type="KEGG" id="nia:A8C56_17890"/>
<dbReference type="AlphaFoldDB" id="A0A1A9I4P1"/>
<name>A0A1A9I4P1_9BACT</name>
<proteinExistence type="predicted"/>
<reference evidence="1 2" key="1">
    <citation type="submission" date="2016-05" db="EMBL/GenBank/DDBJ databases">
        <title>Niabella ginsenosidivorans BS26 whole genome sequencing.</title>
        <authorList>
            <person name="Im W.T."/>
            <person name="Siddiqi M.Z."/>
        </authorList>
    </citation>
    <scope>NUCLEOTIDE SEQUENCE [LARGE SCALE GENOMIC DNA]</scope>
    <source>
        <strain evidence="1 2">BS26</strain>
    </source>
</reference>
<evidence type="ECO:0000313" key="2">
    <source>
        <dbReference type="Proteomes" id="UP000077667"/>
    </source>
</evidence>
<accession>A0A1A9I4P1</accession>
<protein>
    <submittedName>
        <fullName evidence="1">Uncharacterized protein</fullName>
    </submittedName>
</protein>